<dbReference type="KEGG" id="hbs:IPV69_13850"/>
<gene>
    <name evidence="1" type="ORF">IPV69_13850</name>
</gene>
<keyword evidence="2" id="KW-1185">Reference proteome</keyword>
<dbReference type="Gene3D" id="2.60.40.1190">
    <property type="match status" value="1"/>
</dbReference>
<protein>
    <submittedName>
        <fullName evidence="1">Uncharacterized protein</fullName>
    </submittedName>
</protein>
<dbReference type="AlphaFoldDB" id="A0A7M2WQ41"/>
<dbReference type="RefSeq" id="WP_206290274.1">
    <property type="nucleotide sequence ID" value="NZ_CP063458.1"/>
</dbReference>
<dbReference type="SUPFAM" id="SSF49344">
    <property type="entry name" value="CBD9-like"/>
    <property type="match status" value="1"/>
</dbReference>
<sequence>MTFRIRQSKTLPTFASRWPRLHHPRNCRPALLVMLLTVLSALAVGCGGRAAATAVGSLRLTPLRDEGAASPDGIRLAGAGNEWVSFIVQLSDLPPGGTAGLSVELSPLLNPAIDTTALPPTDVAVYQLIDMPMETGRSEFVRHVGQSTGQMSVSRALLPLPDEVGRFSLASLRSSAFADGPGSAPGKTVRLWVDVRAGKATPAGTYAGKFEVVSVGKGTARGVAAGATIAGAALGGTTIASTPVELKVHNFTIPDQRALKVVGRVGWESLVRHYEGDFEAVTPRKLNRTDDKYAVTVRRLDALMSLAQRHRVSLVYPDLQPTVKWPSDINNAPPDLFWDDFDSLIAPWLTGKRFPDEVGVGFWPLPEYDQLLSLDIRSRLAYWGQCASHFDQRDWIDVAPVLLRKAGGGRIEGADVIEMSMEAAKLLASHPRIAVSTPLADGQVQVMDPNQPPVLGGVDRVDPIHIRRLRTAAPGPIAWKQEWPAGLEEPSHWLRTDLPDAVSVTGAGGEERDIRQWAWLAFLRKADQVVFGQALPGFKSPKTLADPAELVWFYPGEWFGQAEPVATVQLKWLRAAEQDFEYLNLARTRGETLNSLWMARLLTKPVEVGRVADPSYTLMTGTADERAWIEARRLLVKLIELRGAGEVDPVAQSALEVEILQWARPQERPLLIGRSTDWTWKRRPDGKLWVNLTLGLDIYNASDIAPGDNQLLWTAVPPGFERRPEPMPVPKLDPFRVVRGGLVANVDPDKVLPTVRQPLELELTVDSPTVKFTSPLKLSLPVAMTDRREGRFSFDGRLEDWIDADKIHDGPLVKMLSRPAVLAQAMEPAATPSRVYTNWAAENFYVGFAVEGLSKADPAGGGFKNFVEYQARRAWGEDLCQVLIQPIYGDNTLGPILHVVCKPNGSNWVERKLDPRLNADPWESFEGTGTRYAAHLSGDKWTGELAIPWKVLDSKEHGRPTLLRFNFVQHRSAFGESASWAGPVDFGRDDALTGLLVLKYPLPGNPGDAVQAPGGSGTPGVIER</sequence>
<reference evidence="1 2" key="1">
    <citation type="submission" date="2020-10" db="EMBL/GenBank/DDBJ databases">
        <title>Wide distribution of Phycisphaera-like planctomycetes from WD2101 soil group in peatlands and genome analysis of the first cultivated representative.</title>
        <authorList>
            <person name="Dedysh S.N."/>
            <person name="Beletsky A.V."/>
            <person name="Ivanova A."/>
            <person name="Kulichevskaya I.S."/>
            <person name="Suzina N.E."/>
            <person name="Philippov D.A."/>
            <person name="Rakitin A.L."/>
            <person name="Mardanov A.V."/>
            <person name="Ravin N.V."/>
        </authorList>
    </citation>
    <scope>NUCLEOTIDE SEQUENCE [LARGE SCALE GENOMIC DNA]</scope>
    <source>
        <strain evidence="1 2">M1803</strain>
    </source>
</reference>
<name>A0A7M2WQ41_9BACT</name>
<organism evidence="1 2">
    <name type="scientific">Humisphaera borealis</name>
    <dbReference type="NCBI Taxonomy" id="2807512"/>
    <lineage>
        <taxon>Bacteria</taxon>
        <taxon>Pseudomonadati</taxon>
        <taxon>Planctomycetota</taxon>
        <taxon>Phycisphaerae</taxon>
        <taxon>Tepidisphaerales</taxon>
        <taxon>Tepidisphaeraceae</taxon>
        <taxon>Humisphaera</taxon>
    </lineage>
</organism>
<proteinExistence type="predicted"/>
<dbReference type="Proteomes" id="UP000593765">
    <property type="component" value="Chromosome"/>
</dbReference>
<dbReference type="CDD" id="cd00241">
    <property type="entry name" value="DOMON_like"/>
    <property type="match status" value="1"/>
</dbReference>
<evidence type="ECO:0000313" key="2">
    <source>
        <dbReference type="Proteomes" id="UP000593765"/>
    </source>
</evidence>
<accession>A0A7M2WQ41</accession>
<evidence type="ECO:0000313" key="1">
    <source>
        <dbReference type="EMBL" id="QOV87374.1"/>
    </source>
</evidence>
<dbReference type="EMBL" id="CP063458">
    <property type="protein sequence ID" value="QOV87374.1"/>
    <property type="molecule type" value="Genomic_DNA"/>
</dbReference>